<evidence type="ECO:0000313" key="2">
    <source>
        <dbReference type="Proteomes" id="UP000509510"/>
    </source>
</evidence>
<dbReference type="Proteomes" id="UP000509510">
    <property type="component" value="Chromosome III"/>
</dbReference>
<reference evidence="2" key="1">
    <citation type="submission" date="2020-06" db="EMBL/GenBank/DDBJ databases">
        <title>A chromosome-scale genome assembly of Talaromyces rugulosus W13939.</title>
        <authorList>
            <person name="Wang B."/>
            <person name="Guo L."/>
            <person name="Ye K."/>
            <person name="Wang L."/>
        </authorList>
    </citation>
    <scope>NUCLEOTIDE SEQUENCE [LARGE SCALE GENOMIC DNA]</scope>
    <source>
        <strain evidence="2">W13939</strain>
    </source>
</reference>
<sequence length="331" mass="38702">MPRYPFEEEFIDSTWSQPSKAGVLEFHAANGQRPLFRPFQTIHDFDEYITHEDKYQDRGLPCRHRLYLLEDLNQEYKHWAKLHFKMNPTFFTNHSRVMCLSRVSIWQMVGGIASYYSTHRSNLSSIRTEKKILPYSHTYCGISPLTQDLVVVPCDSLFESIKTQWENAEQSLIEAAISDRLVSAVFLNRVVAAHWLNLTKLMLRRISRSRLEDRRLSWVDSKPGNYDSWKKQLFNVRGNLQDMSVFQERLMWWENEILLNLKRVGFAESDIGTDSAAAQTSGEYAKKENGHADIDVLQATRRDLLTVLCRIRRYQSNTESSINRWQSGQLA</sequence>
<protein>
    <submittedName>
        <fullName evidence="1">Uncharacterized protein</fullName>
    </submittedName>
</protein>
<proteinExistence type="predicted"/>
<gene>
    <name evidence="1" type="ORF">TRUGW13939_06499</name>
</gene>
<keyword evidence="2" id="KW-1185">Reference proteome</keyword>
<dbReference type="GeneID" id="55993994"/>
<dbReference type="RefSeq" id="XP_035345543.1">
    <property type="nucleotide sequence ID" value="XM_035489650.1"/>
</dbReference>
<organism evidence="1 2">
    <name type="scientific">Talaromyces rugulosus</name>
    <name type="common">Penicillium rugulosum</name>
    <dbReference type="NCBI Taxonomy" id="121627"/>
    <lineage>
        <taxon>Eukaryota</taxon>
        <taxon>Fungi</taxon>
        <taxon>Dikarya</taxon>
        <taxon>Ascomycota</taxon>
        <taxon>Pezizomycotina</taxon>
        <taxon>Eurotiomycetes</taxon>
        <taxon>Eurotiomycetidae</taxon>
        <taxon>Eurotiales</taxon>
        <taxon>Trichocomaceae</taxon>
        <taxon>Talaromyces</taxon>
        <taxon>Talaromyces sect. Islandici</taxon>
    </lineage>
</organism>
<evidence type="ECO:0000313" key="1">
    <source>
        <dbReference type="EMBL" id="QKX59365.1"/>
    </source>
</evidence>
<accession>A0A7H8R0T5</accession>
<dbReference type="EMBL" id="CP055900">
    <property type="protein sequence ID" value="QKX59365.1"/>
    <property type="molecule type" value="Genomic_DNA"/>
</dbReference>
<name>A0A7H8R0T5_TALRU</name>
<dbReference type="AlphaFoldDB" id="A0A7H8R0T5"/>
<dbReference type="OrthoDB" id="3231000at2759"/>
<dbReference type="KEGG" id="trg:TRUGW13939_06499"/>